<dbReference type="OrthoDB" id="348104at2759"/>
<gene>
    <name evidence="2" type="ORF">EAH_00059160</name>
</gene>
<evidence type="ECO:0000313" key="3">
    <source>
        <dbReference type="Proteomes" id="UP000018050"/>
    </source>
</evidence>
<feature type="region of interest" description="Disordered" evidence="1">
    <location>
        <begin position="76"/>
        <end position="109"/>
    </location>
</feature>
<name>U6G9E9_EIMAC</name>
<reference evidence="2" key="2">
    <citation type="submission" date="2013-10" db="EMBL/GenBank/DDBJ databases">
        <authorList>
            <person name="Aslett M."/>
        </authorList>
    </citation>
    <scope>NUCLEOTIDE SEQUENCE</scope>
    <source>
        <strain evidence="2">Houghton</strain>
    </source>
</reference>
<dbReference type="AlphaFoldDB" id="U6G9E9"/>
<proteinExistence type="predicted"/>
<evidence type="ECO:0000256" key="1">
    <source>
        <dbReference type="SAM" id="MobiDB-lite"/>
    </source>
</evidence>
<keyword evidence="3" id="KW-1185">Reference proteome</keyword>
<organism evidence="2 3">
    <name type="scientific">Eimeria acervulina</name>
    <name type="common">Coccidian parasite</name>
    <dbReference type="NCBI Taxonomy" id="5801"/>
    <lineage>
        <taxon>Eukaryota</taxon>
        <taxon>Sar</taxon>
        <taxon>Alveolata</taxon>
        <taxon>Apicomplexa</taxon>
        <taxon>Conoidasida</taxon>
        <taxon>Coccidia</taxon>
        <taxon>Eucoccidiorida</taxon>
        <taxon>Eimeriorina</taxon>
        <taxon>Eimeriidae</taxon>
        <taxon>Eimeria</taxon>
    </lineage>
</organism>
<accession>U6G9E9</accession>
<dbReference type="Proteomes" id="UP000018050">
    <property type="component" value="Unassembled WGS sequence"/>
</dbReference>
<dbReference type="VEuPathDB" id="ToxoDB:EAH_00059160"/>
<dbReference type="RefSeq" id="XP_013252648.1">
    <property type="nucleotide sequence ID" value="XM_013397194.1"/>
</dbReference>
<sequence>MEHVKFPELIKPVNETTSSGTPAVHFNVPSLQSKPPAASPSHRFQLGVVACLVLVFFLSRCYQLIGSRLSKAVDKRRLASGGGTSGEGDEEREGDVQCAGPSEPAEDDETPWLKFIPVVQSNSPESKQSGFVGFTGQQASLGVPTAPYGVPLLERPRETRRDRVRKNREKLSRAISRLSGMLQAGMEALNDDWNPTNPHWAFCVVLLGALKQQQQEASTLFNENNRSFGTEERIIWIGSLRSGYDAVHLGSSVLSAFAIAHGLPAPHRDDVPSNMDFRVYTMLCVGECSAKLGDAMREYMDDPVGSTSLANLTTQLNEASFWLRVVGEMASCSGSASRPDSTPFDPLDDALRKEADSLGQARLQAMRMLSQI</sequence>
<evidence type="ECO:0000313" key="2">
    <source>
        <dbReference type="EMBL" id="CDI76886.1"/>
    </source>
</evidence>
<dbReference type="EMBL" id="HG670484">
    <property type="protein sequence ID" value="CDI76886.1"/>
    <property type="molecule type" value="Genomic_DNA"/>
</dbReference>
<reference evidence="2" key="1">
    <citation type="submission" date="2013-10" db="EMBL/GenBank/DDBJ databases">
        <title>Genomic analysis of the causative agents of coccidiosis in chickens.</title>
        <authorList>
            <person name="Reid A.J."/>
            <person name="Blake D."/>
            <person name="Billington K."/>
            <person name="Browne H."/>
            <person name="Dunn M."/>
            <person name="Hung S."/>
            <person name="Kawahara F."/>
            <person name="Miranda-Saavedra D."/>
            <person name="Mourier T."/>
            <person name="Nagra H."/>
            <person name="Otto T.D."/>
            <person name="Rawlings N."/>
            <person name="Sanchez A."/>
            <person name="Sanders M."/>
            <person name="Subramaniam C."/>
            <person name="Tay Y."/>
            <person name="Dear P."/>
            <person name="Doerig C."/>
            <person name="Gruber A."/>
            <person name="Parkinson J."/>
            <person name="Shirley M."/>
            <person name="Wan K.L."/>
            <person name="Berriman M."/>
            <person name="Tomley F."/>
            <person name="Pain A."/>
        </authorList>
    </citation>
    <scope>NUCLEOTIDE SEQUENCE</scope>
    <source>
        <strain evidence="2">Houghton</strain>
    </source>
</reference>
<dbReference type="GeneID" id="25273986"/>
<protein>
    <submittedName>
        <fullName evidence="2">Uncharacterized protein</fullName>
    </submittedName>
</protein>